<dbReference type="AlphaFoldDB" id="A0A9W8MRK5"/>
<organism evidence="1 2">
    <name type="scientific">Agrocybe chaxingu</name>
    <dbReference type="NCBI Taxonomy" id="84603"/>
    <lineage>
        <taxon>Eukaryota</taxon>
        <taxon>Fungi</taxon>
        <taxon>Dikarya</taxon>
        <taxon>Basidiomycota</taxon>
        <taxon>Agaricomycotina</taxon>
        <taxon>Agaricomycetes</taxon>
        <taxon>Agaricomycetidae</taxon>
        <taxon>Agaricales</taxon>
        <taxon>Agaricineae</taxon>
        <taxon>Strophariaceae</taxon>
        <taxon>Agrocybe</taxon>
    </lineage>
</organism>
<keyword evidence="2" id="KW-1185">Reference proteome</keyword>
<accession>A0A9W8MRK5</accession>
<evidence type="ECO:0000313" key="2">
    <source>
        <dbReference type="Proteomes" id="UP001148786"/>
    </source>
</evidence>
<comment type="caution">
    <text evidence="1">The sequence shown here is derived from an EMBL/GenBank/DDBJ whole genome shotgun (WGS) entry which is preliminary data.</text>
</comment>
<gene>
    <name evidence="1" type="ORF">NLJ89_g11499</name>
</gene>
<reference evidence="1" key="1">
    <citation type="submission" date="2022-07" db="EMBL/GenBank/DDBJ databases">
        <title>Genome Sequence of Agrocybe chaxingu.</title>
        <authorList>
            <person name="Buettner E."/>
        </authorList>
    </citation>
    <scope>NUCLEOTIDE SEQUENCE</scope>
    <source>
        <strain evidence="1">MP-N11</strain>
    </source>
</reference>
<dbReference type="EMBL" id="JANKHO010002692">
    <property type="protein sequence ID" value="KAJ3489738.1"/>
    <property type="molecule type" value="Genomic_DNA"/>
</dbReference>
<dbReference type="OrthoDB" id="2749112at2759"/>
<name>A0A9W8MRK5_9AGAR</name>
<proteinExistence type="predicted"/>
<protein>
    <submittedName>
        <fullName evidence="1">Uncharacterized protein</fullName>
    </submittedName>
</protein>
<evidence type="ECO:0000313" key="1">
    <source>
        <dbReference type="EMBL" id="KAJ3489738.1"/>
    </source>
</evidence>
<dbReference type="Proteomes" id="UP001148786">
    <property type="component" value="Unassembled WGS sequence"/>
</dbReference>
<sequence length="87" mass="10708">MAQYPYRHSTYFTGRDPTYTSELPPMNSTEDILQEIFMRDRNTVYIASPRYRRFKKLFSVIKNWRRKTVDSSFLNMPRSPRVHRYFF</sequence>